<proteinExistence type="predicted"/>
<evidence type="ECO:0000313" key="2">
    <source>
        <dbReference type="Proteomes" id="UP001283341"/>
    </source>
</evidence>
<sequence>MRMSSACFVWSSHSLVKDAMACPMTRRVTGETRCSLHCWYRLCASSRSDSLSLSITIVIGILPCARCYRRREDDIGCLVLAVSCLIDIPWLRAVLVGDRVYYFHLVVVHLSDFGQLRYQQTNKQKASYHPVLATLQCTPNGWRVGRYCLESVAQHHATLS</sequence>
<keyword evidence="2" id="KW-1185">Reference proteome</keyword>
<name>A0AAE0MC84_9PEZI</name>
<comment type="caution">
    <text evidence="1">The sequence shown here is derived from an EMBL/GenBank/DDBJ whole genome shotgun (WGS) entry which is preliminary data.</text>
</comment>
<dbReference type="EMBL" id="JAUEDM010000002">
    <property type="protein sequence ID" value="KAK3325714.1"/>
    <property type="molecule type" value="Genomic_DNA"/>
</dbReference>
<reference evidence="1" key="1">
    <citation type="journal article" date="2023" name="Mol. Phylogenet. Evol.">
        <title>Genome-scale phylogeny and comparative genomics of the fungal order Sordariales.</title>
        <authorList>
            <person name="Hensen N."/>
            <person name="Bonometti L."/>
            <person name="Westerberg I."/>
            <person name="Brannstrom I.O."/>
            <person name="Guillou S."/>
            <person name="Cros-Aarteil S."/>
            <person name="Calhoun S."/>
            <person name="Haridas S."/>
            <person name="Kuo A."/>
            <person name="Mondo S."/>
            <person name="Pangilinan J."/>
            <person name="Riley R."/>
            <person name="LaButti K."/>
            <person name="Andreopoulos B."/>
            <person name="Lipzen A."/>
            <person name="Chen C."/>
            <person name="Yan M."/>
            <person name="Daum C."/>
            <person name="Ng V."/>
            <person name="Clum A."/>
            <person name="Steindorff A."/>
            <person name="Ohm R.A."/>
            <person name="Martin F."/>
            <person name="Silar P."/>
            <person name="Natvig D.O."/>
            <person name="Lalanne C."/>
            <person name="Gautier V."/>
            <person name="Ament-Velasquez S.L."/>
            <person name="Kruys A."/>
            <person name="Hutchinson M.I."/>
            <person name="Powell A.J."/>
            <person name="Barry K."/>
            <person name="Miller A.N."/>
            <person name="Grigoriev I.V."/>
            <person name="Debuchy R."/>
            <person name="Gladieux P."/>
            <person name="Hiltunen Thoren M."/>
            <person name="Johannesson H."/>
        </authorList>
    </citation>
    <scope>NUCLEOTIDE SEQUENCE</scope>
    <source>
        <strain evidence="1">CBS 118394</strain>
    </source>
</reference>
<organism evidence="1 2">
    <name type="scientific">Apodospora peruviana</name>
    <dbReference type="NCBI Taxonomy" id="516989"/>
    <lineage>
        <taxon>Eukaryota</taxon>
        <taxon>Fungi</taxon>
        <taxon>Dikarya</taxon>
        <taxon>Ascomycota</taxon>
        <taxon>Pezizomycotina</taxon>
        <taxon>Sordariomycetes</taxon>
        <taxon>Sordariomycetidae</taxon>
        <taxon>Sordariales</taxon>
        <taxon>Lasiosphaeriaceae</taxon>
        <taxon>Apodospora</taxon>
    </lineage>
</organism>
<dbReference type="Proteomes" id="UP001283341">
    <property type="component" value="Unassembled WGS sequence"/>
</dbReference>
<accession>A0AAE0MC84</accession>
<protein>
    <submittedName>
        <fullName evidence="1">Uncharacterized protein</fullName>
    </submittedName>
</protein>
<dbReference type="AlphaFoldDB" id="A0AAE0MC84"/>
<reference evidence="1" key="2">
    <citation type="submission" date="2023-06" db="EMBL/GenBank/DDBJ databases">
        <authorList>
            <consortium name="Lawrence Berkeley National Laboratory"/>
            <person name="Haridas S."/>
            <person name="Hensen N."/>
            <person name="Bonometti L."/>
            <person name="Westerberg I."/>
            <person name="Brannstrom I.O."/>
            <person name="Guillou S."/>
            <person name="Cros-Aarteil S."/>
            <person name="Calhoun S."/>
            <person name="Kuo A."/>
            <person name="Mondo S."/>
            <person name="Pangilinan J."/>
            <person name="Riley R."/>
            <person name="Labutti K."/>
            <person name="Andreopoulos B."/>
            <person name="Lipzen A."/>
            <person name="Chen C."/>
            <person name="Yanf M."/>
            <person name="Daum C."/>
            <person name="Ng V."/>
            <person name="Clum A."/>
            <person name="Steindorff A."/>
            <person name="Ohm R."/>
            <person name="Martin F."/>
            <person name="Silar P."/>
            <person name="Natvig D."/>
            <person name="Lalanne C."/>
            <person name="Gautier V."/>
            <person name="Ament-Velasquez S.L."/>
            <person name="Kruys A."/>
            <person name="Hutchinson M.I."/>
            <person name="Powell A.J."/>
            <person name="Barry K."/>
            <person name="Miller A.N."/>
            <person name="Grigoriev I.V."/>
            <person name="Debuchy R."/>
            <person name="Gladieux P."/>
            <person name="Thoren M.H."/>
            <person name="Johannesson H."/>
        </authorList>
    </citation>
    <scope>NUCLEOTIDE SEQUENCE</scope>
    <source>
        <strain evidence="1">CBS 118394</strain>
    </source>
</reference>
<gene>
    <name evidence="1" type="ORF">B0H66DRAFT_135565</name>
</gene>
<evidence type="ECO:0000313" key="1">
    <source>
        <dbReference type="EMBL" id="KAK3325714.1"/>
    </source>
</evidence>